<feature type="signal peptide" evidence="3">
    <location>
        <begin position="1"/>
        <end position="21"/>
    </location>
</feature>
<dbReference type="Pfam" id="PF00574">
    <property type="entry name" value="CLP_protease"/>
    <property type="match status" value="1"/>
</dbReference>
<comment type="similarity">
    <text evidence="1 2">Belongs to the peptidase S14 family.</text>
</comment>
<gene>
    <name evidence="4" type="ORF">LF923_0014995</name>
    <name evidence="5" type="ORF">LF929_005980</name>
</gene>
<dbReference type="PANTHER" id="PTHR10381">
    <property type="entry name" value="ATP-DEPENDENT CLP PROTEASE PROTEOLYTIC SUBUNIT"/>
    <property type="match status" value="1"/>
</dbReference>
<dbReference type="PRINTS" id="PR00127">
    <property type="entry name" value="CLPPROTEASEP"/>
</dbReference>
<evidence type="ECO:0000256" key="1">
    <source>
        <dbReference type="ARBA" id="ARBA00007039"/>
    </source>
</evidence>
<keyword evidence="4" id="KW-0645">Protease</keyword>
<dbReference type="GO" id="GO:0051117">
    <property type="term" value="F:ATPase binding"/>
    <property type="evidence" value="ECO:0007669"/>
    <property type="project" value="TreeGrafter"/>
</dbReference>
<evidence type="ECO:0000256" key="2">
    <source>
        <dbReference type="RuleBase" id="RU003567"/>
    </source>
</evidence>
<dbReference type="PANTHER" id="PTHR10381:SF11">
    <property type="entry name" value="ATP-DEPENDENT CLP PROTEASE PROTEOLYTIC SUBUNIT, MITOCHONDRIAL"/>
    <property type="match status" value="1"/>
</dbReference>
<dbReference type="InterPro" id="IPR029045">
    <property type="entry name" value="ClpP/crotonase-like_dom_sf"/>
</dbReference>
<evidence type="ECO:0000256" key="3">
    <source>
        <dbReference type="SAM" id="SignalP"/>
    </source>
</evidence>
<keyword evidence="3" id="KW-0732">Signal</keyword>
<dbReference type="GO" id="GO:0004252">
    <property type="term" value="F:serine-type endopeptidase activity"/>
    <property type="evidence" value="ECO:0007669"/>
    <property type="project" value="InterPro"/>
</dbReference>
<dbReference type="SUPFAM" id="SSF52096">
    <property type="entry name" value="ClpP/crotonase"/>
    <property type="match status" value="1"/>
</dbReference>
<dbReference type="Gene3D" id="3.90.226.10">
    <property type="entry name" value="2-enoyl-CoA Hydratase, Chain A, domain 1"/>
    <property type="match status" value="1"/>
</dbReference>
<dbReference type="GO" id="GO:0009368">
    <property type="term" value="C:endopeptidase Clp complex"/>
    <property type="evidence" value="ECO:0007669"/>
    <property type="project" value="TreeGrafter"/>
</dbReference>
<feature type="chain" id="PRO_5044174945" description="ATP-dependent Clp protease proteolytic subunit" evidence="3">
    <location>
        <begin position="22"/>
        <end position="229"/>
    </location>
</feature>
<dbReference type="EMBL" id="CP162670">
    <property type="protein sequence ID" value="XDL25745.1"/>
    <property type="molecule type" value="Genomic_DNA"/>
</dbReference>
<evidence type="ECO:0000313" key="4">
    <source>
        <dbReference type="EMBL" id="XDL13498.1"/>
    </source>
</evidence>
<dbReference type="InterPro" id="IPR023562">
    <property type="entry name" value="ClpP/TepA"/>
</dbReference>
<dbReference type="RefSeq" id="WP_038908649.1">
    <property type="nucleotide sequence ID" value="NZ_CM001972.1"/>
</dbReference>
<dbReference type="InterPro" id="IPR001907">
    <property type="entry name" value="ClpP"/>
</dbReference>
<reference evidence="4" key="1">
    <citation type="submission" date="2024-07" db="EMBL/GenBank/DDBJ databases">
        <authorList>
            <person name="Pedron J."/>
        </authorList>
    </citation>
    <scope>NUCLEOTIDE SEQUENCE</scope>
    <source>
        <strain evidence="5">A003-S1-M15</strain>
        <strain evidence="4">A642-S2-A17</strain>
    </source>
</reference>
<organism evidence="4">
    <name type="scientific">Dickeya oryzae</name>
    <dbReference type="NCBI Taxonomy" id="1240404"/>
    <lineage>
        <taxon>Bacteria</taxon>
        <taxon>Pseudomonadati</taxon>
        <taxon>Pseudomonadota</taxon>
        <taxon>Gammaproteobacteria</taxon>
        <taxon>Enterobacterales</taxon>
        <taxon>Pectobacteriaceae</taxon>
        <taxon>Dickeya</taxon>
    </lineage>
</organism>
<name>A0AB39IAN0_9GAMM</name>
<sequence length="229" mass="25118">MKKRLCLLLPLLPLSVLPASAMATLKMITTPGVAPDAVSAVKMYFSGNINEEKVTELTMALDEANMRFKNAHDLYLYINSRGGELDSAHVAYLAIKSSRIPVTTVDMSMTASAATVLFCGAKNRVMLPNTTLLIHPPAVNQNEKSSTPDSLELKQQWSSHYVDMLKNVYRQCTTLSDEAMNKALHSEDAHLFLSNSEAEKIGITTATEEQIHAADVVYFINDGSPRDKG</sequence>
<proteinExistence type="inferred from homology"/>
<dbReference type="GO" id="GO:0004176">
    <property type="term" value="F:ATP-dependent peptidase activity"/>
    <property type="evidence" value="ECO:0007669"/>
    <property type="project" value="InterPro"/>
</dbReference>
<protein>
    <recommendedName>
        <fullName evidence="2">ATP-dependent Clp protease proteolytic subunit</fullName>
    </recommendedName>
</protein>
<dbReference type="GeneID" id="302581203"/>
<accession>A0AB39IAN0</accession>
<evidence type="ECO:0000313" key="5">
    <source>
        <dbReference type="EMBL" id="XDL25745.1"/>
    </source>
</evidence>
<dbReference type="AlphaFoldDB" id="A0AB39IAN0"/>
<dbReference type="EMBL" id="CP162411">
    <property type="protein sequence ID" value="XDL13498.1"/>
    <property type="molecule type" value="Genomic_DNA"/>
</dbReference>
<dbReference type="GO" id="GO:0006515">
    <property type="term" value="P:protein quality control for misfolded or incompletely synthesized proteins"/>
    <property type="evidence" value="ECO:0007669"/>
    <property type="project" value="TreeGrafter"/>
</dbReference>
<keyword evidence="4" id="KW-0378">Hydrolase</keyword>